<comment type="caution">
    <text evidence="2">The sequence shown here is derived from an EMBL/GenBank/DDBJ whole genome shotgun (WGS) entry which is preliminary data.</text>
</comment>
<dbReference type="SUPFAM" id="SSF143422">
    <property type="entry name" value="Transposase IS200-like"/>
    <property type="match status" value="1"/>
</dbReference>
<dbReference type="Proteomes" id="UP000004508">
    <property type="component" value="Unassembled WGS sequence"/>
</dbReference>
<dbReference type="InParanoid" id="D6TYW0"/>
<dbReference type="EMBL" id="ADVG01000003">
    <property type="protein sequence ID" value="EFH85185.1"/>
    <property type="molecule type" value="Genomic_DNA"/>
</dbReference>
<dbReference type="NCBIfam" id="NF033573">
    <property type="entry name" value="transpos_IS200"/>
    <property type="match status" value="1"/>
</dbReference>
<dbReference type="InterPro" id="IPR002686">
    <property type="entry name" value="Transposase_17"/>
</dbReference>
<reference evidence="2 3" key="1">
    <citation type="journal article" date="2011" name="Stand. Genomic Sci.">
        <title>Non-contiguous finished genome sequence and contextual data of the filamentous soil bacterium Ktedonobacter racemifer type strain (SOSP1-21).</title>
        <authorList>
            <person name="Chang Y.J."/>
            <person name="Land M."/>
            <person name="Hauser L."/>
            <person name="Chertkov O."/>
            <person name="Del Rio T.G."/>
            <person name="Nolan M."/>
            <person name="Copeland A."/>
            <person name="Tice H."/>
            <person name="Cheng J.F."/>
            <person name="Lucas S."/>
            <person name="Han C."/>
            <person name="Goodwin L."/>
            <person name="Pitluck S."/>
            <person name="Ivanova N."/>
            <person name="Ovchinikova G."/>
            <person name="Pati A."/>
            <person name="Chen A."/>
            <person name="Palaniappan K."/>
            <person name="Mavromatis K."/>
            <person name="Liolios K."/>
            <person name="Brettin T."/>
            <person name="Fiebig A."/>
            <person name="Rohde M."/>
            <person name="Abt B."/>
            <person name="Goker M."/>
            <person name="Detter J.C."/>
            <person name="Woyke T."/>
            <person name="Bristow J."/>
            <person name="Eisen J.A."/>
            <person name="Markowitz V."/>
            <person name="Hugenholtz P."/>
            <person name="Kyrpides N.C."/>
            <person name="Klenk H.P."/>
            <person name="Lapidus A."/>
        </authorList>
    </citation>
    <scope>NUCLEOTIDE SEQUENCE [LARGE SCALE GENOMIC DNA]</scope>
    <source>
        <strain evidence="3">DSM 44963</strain>
    </source>
</reference>
<dbReference type="GO" id="GO:0004803">
    <property type="term" value="F:transposase activity"/>
    <property type="evidence" value="ECO:0007669"/>
    <property type="project" value="InterPro"/>
</dbReference>
<evidence type="ECO:0000313" key="3">
    <source>
        <dbReference type="Proteomes" id="UP000004508"/>
    </source>
</evidence>
<dbReference type="Gene3D" id="3.30.70.1290">
    <property type="entry name" value="Transposase IS200-like"/>
    <property type="match status" value="1"/>
</dbReference>
<dbReference type="GO" id="GO:0003677">
    <property type="term" value="F:DNA binding"/>
    <property type="evidence" value="ECO:0007669"/>
    <property type="project" value="InterPro"/>
</dbReference>
<dbReference type="SMART" id="SM01321">
    <property type="entry name" value="Y1_Tnp"/>
    <property type="match status" value="1"/>
</dbReference>
<name>D6TYW0_KTERA</name>
<gene>
    <name evidence="2" type="ORF">Krac_6355</name>
</gene>
<dbReference type="OrthoDB" id="9798161at2"/>
<evidence type="ECO:0000313" key="2">
    <source>
        <dbReference type="EMBL" id="EFH85185.1"/>
    </source>
</evidence>
<dbReference type="PANTHER" id="PTHR33360:SF2">
    <property type="entry name" value="TRANSPOSASE FOR INSERTION SEQUENCE ELEMENT IS200"/>
    <property type="match status" value="1"/>
</dbReference>
<evidence type="ECO:0000259" key="1">
    <source>
        <dbReference type="SMART" id="SM01321"/>
    </source>
</evidence>
<keyword evidence="3" id="KW-1185">Reference proteome</keyword>
<dbReference type="InterPro" id="IPR036515">
    <property type="entry name" value="Transposase_17_sf"/>
</dbReference>
<dbReference type="Pfam" id="PF01797">
    <property type="entry name" value="Y1_Tnp"/>
    <property type="match status" value="1"/>
</dbReference>
<protein>
    <submittedName>
        <fullName evidence="2">Transposase IS200-family protein</fullName>
    </submittedName>
</protein>
<proteinExistence type="predicted"/>
<dbReference type="GO" id="GO:0006313">
    <property type="term" value="P:DNA transposition"/>
    <property type="evidence" value="ECO:0007669"/>
    <property type="project" value="InterPro"/>
</dbReference>
<dbReference type="PANTHER" id="PTHR33360">
    <property type="entry name" value="TRANSPOSASE FOR INSERTION SEQUENCE ELEMENT IS200"/>
    <property type="match status" value="1"/>
</dbReference>
<dbReference type="STRING" id="485913.Krac_6355"/>
<accession>D6TYW0</accession>
<sequence length="135" mass="15595">MISTETTYQRDEHRVHLILYHLIWCPKRRKPILTGNIKERCEQLLQETCESKGWQIIELAIEPDHIHLFVRVWTTDSAADVVKELKGVTSFALRKEFAPILKKLPSLWTRSYFACTVGQVSAEGIKAYIEAQKGV</sequence>
<dbReference type="eggNOG" id="COG1943">
    <property type="taxonomic scope" value="Bacteria"/>
</dbReference>
<dbReference type="AlphaFoldDB" id="D6TYW0"/>
<organism evidence="2 3">
    <name type="scientific">Ktedonobacter racemifer DSM 44963</name>
    <dbReference type="NCBI Taxonomy" id="485913"/>
    <lineage>
        <taxon>Bacteria</taxon>
        <taxon>Bacillati</taxon>
        <taxon>Chloroflexota</taxon>
        <taxon>Ktedonobacteria</taxon>
        <taxon>Ktedonobacterales</taxon>
        <taxon>Ktedonobacteraceae</taxon>
        <taxon>Ktedonobacter</taxon>
    </lineage>
</organism>
<feature type="domain" description="Transposase IS200-like" evidence="1">
    <location>
        <begin position="15"/>
        <end position="132"/>
    </location>
</feature>